<dbReference type="EMBL" id="JALJZU010000002">
    <property type="protein sequence ID" value="MCP2007395.1"/>
    <property type="molecule type" value="Genomic_DNA"/>
</dbReference>
<gene>
    <name evidence="1" type="ORF">KVP70_22495</name>
    <name evidence="2" type="ORF">L1274_001088</name>
</gene>
<reference evidence="2" key="2">
    <citation type="submission" date="2022-03" db="EMBL/GenBank/DDBJ databases">
        <title>Genome Encyclopedia of Bacteria and Archaea VI: Functional Genomics of Type Strains.</title>
        <authorList>
            <person name="Whitman W."/>
        </authorList>
    </citation>
    <scope>NUCLEOTIDE SEQUENCE</scope>
    <source>
        <strain evidence="2">HSC-15S17</strain>
    </source>
</reference>
<evidence type="ECO:0000313" key="2">
    <source>
        <dbReference type="EMBL" id="MCP2007395.1"/>
    </source>
</evidence>
<dbReference type="Proteomes" id="UP001155901">
    <property type="component" value="Unassembled WGS sequence"/>
</dbReference>
<comment type="caution">
    <text evidence="1">The sequence shown here is derived from an EMBL/GenBank/DDBJ whole genome shotgun (WGS) entry which is preliminary data.</text>
</comment>
<protein>
    <submittedName>
        <fullName evidence="1">DUF29 domain-containing protein</fullName>
    </submittedName>
</protein>
<evidence type="ECO:0000313" key="3">
    <source>
        <dbReference type="Proteomes" id="UP001155901"/>
    </source>
</evidence>
<sequence length="150" mass="17394">MQTLVQSRKHPSYDDDLALWIDAQIQLLLDRRFSELDIGNMVAELDDMKKREIRALKNRLRVLVMHLLKCRYQPEHPQNKWRATLIEQRERLALLLGDSPSLRTSLPEYVQQAYPIAVKLASAETGLPANVFPTRSPFSVEQILDQNFTP</sequence>
<dbReference type="InterPro" id="IPR002636">
    <property type="entry name" value="DUF29"/>
</dbReference>
<dbReference type="AlphaFoldDB" id="A0AA41L6V8"/>
<reference evidence="1" key="1">
    <citation type="submission" date="2021-07" db="EMBL/GenBank/DDBJ databases">
        <title>Characterization of violacein-producing bacteria and related species.</title>
        <authorList>
            <person name="Wilson H.S."/>
            <person name="De Leon M.E."/>
        </authorList>
    </citation>
    <scope>NUCLEOTIDE SEQUENCE</scope>
    <source>
        <strain evidence="1">HSC-15S17</strain>
    </source>
</reference>
<dbReference type="EMBL" id="JAHTGR010000013">
    <property type="protein sequence ID" value="MBV6323712.1"/>
    <property type="molecule type" value="Genomic_DNA"/>
</dbReference>
<dbReference type="Proteomes" id="UP001162889">
    <property type="component" value="Unassembled WGS sequence"/>
</dbReference>
<keyword evidence="4" id="KW-1185">Reference proteome</keyword>
<evidence type="ECO:0000313" key="4">
    <source>
        <dbReference type="Proteomes" id="UP001162889"/>
    </source>
</evidence>
<proteinExistence type="predicted"/>
<dbReference type="PANTHER" id="PTHR34235">
    <property type="entry name" value="SLR1203 PROTEIN-RELATED"/>
    <property type="match status" value="1"/>
</dbReference>
<evidence type="ECO:0000313" key="1">
    <source>
        <dbReference type="EMBL" id="MBV6323712.1"/>
    </source>
</evidence>
<dbReference type="Pfam" id="PF01724">
    <property type="entry name" value="DUF29"/>
    <property type="match status" value="1"/>
</dbReference>
<dbReference type="RefSeq" id="WP_217944525.1">
    <property type="nucleotide sequence ID" value="NZ_JAHTGR010000013.1"/>
</dbReference>
<name>A0AA41L6V8_9BURK</name>
<accession>A0AA41L6V8</accession>
<organism evidence="1 3">
    <name type="scientific">Duganella violaceipulchra</name>
    <dbReference type="NCBI Taxonomy" id="2849652"/>
    <lineage>
        <taxon>Bacteria</taxon>
        <taxon>Pseudomonadati</taxon>
        <taxon>Pseudomonadota</taxon>
        <taxon>Betaproteobacteria</taxon>
        <taxon>Burkholderiales</taxon>
        <taxon>Oxalobacteraceae</taxon>
        <taxon>Telluria group</taxon>
        <taxon>Duganella</taxon>
    </lineage>
</organism>